<reference evidence="3" key="1">
    <citation type="journal article" date="2014" name="PLoS ONE">
        <title>Transcriptome-Based Identification of ABC Transporters in the Western Tarnished Plant Bug Lygus hesperus.</title>
        <authorList>
            <person name="Hull J.J."/>
            <person name="Chaney K."/>
            <person name="Geib S.M."/>
            <person name="Fabrick J.A."/>
            <person name="Brent C.S."/>
            <person name="Walsh D."/>
            <person name="Lavine L.C."/>
        </authorList>
    </citation>
    <scope>NUCLEOTIDE SEQUENCE</scope>
</reference>
<dbReference type="SMART" id="SM00848">
    <property type="entry name" value="Inhibitor_I29"/>
    <property type="match status" value="1"/>
</dbReference>
<gene>
    <name evidence="3" type="primary">cprC</name>
    <name evidence="3" type="ORF">CM83_36686</name>
</gene>
<evidence type="ECO:0000256" key="1">
    <source>
        <dbReference type="SAM" id="MobiDB-lite"/>
    </source>
</evidence>
<dbReference type="Gene3D" id="1.10.287.2250">
    <property type="match status" value="1"/>
</dbReference>
<dbReference type="SUPFAM" id="SSF54001">
    <property type="entry name" value="Cysteine proteinases"/>
    <property type="match status" value="1"/>
</dbReference>
<dbReference type="InterPro" id="IPR013201">
    <property type="entry name" value="Prot_inhib_I29"/>
</dbReference>
<dbReference type="Pfam" id="PF08246">
    <property type="entry name" value="Inhibitor_I29"/>
    <property type="match status" value="1"/>
</dbReference>
<protein>
    <submittedName>
        <fullName evidence="3">Cysteine proteinase 3</fullName>
    </submittedName>
</protein>
<evidence type="ECO:0000259" key="2">
    <source>
        <dbReference type="SMART" id="SM00848"/>
    </source>
</evidence>
<accession>A0A0A9WNU3</accession>
<organism evidence="3">
    <name type="scientific">Lygus hesperus</name>
    <name type="common">Western plant bug</name>
    <dbReference type="NCBI Taxonomy" id="30085"/>
    <lineage>
        <taxon>Eukaryota</taxon>
        <taxon>Metazoa</taxon>
        <taxon>Ecdysozoa</taxon>
        <taxon>Arthropoda</taxon>
        <taxon>Hexapoda</taxon>
        <taxon>Insecta</taxon>
        <taxon>Pterygota</taxon>
        <taxon>Neoptera</taxon>
        <taxon>Paraneoptera</taxon>
        <taxon>Hemiptera</taxon>
        <taxon>Heteroptera</taxon>
        <taxon>Panheteroptera</taxon>
        <taxon>Cimicomorpha</taxon>
        <taxon>Miridae</taxon>
        <taxon>Mirini</taxon>
        <taxon>Lygus</taxon>
    </lineage>
</organism>
<name>A0A0A9WNU3_LYGHE</name>
<dbReference type="EMBL" id="GBHO01035456">
    <property type="protein sequence ID" value="JAG08148.1"/>
    <property type="molecule type" value="Transcribed_RNA"/>
</dbReference>
<proteinExistence type="predicted"/>
<feature type="compositionally biased region" description="Low complexity" evidence="1">
    <location>
        <begin position="79"/>
        <end position="88"/>
    </location>
</feature>
<sequence>MYATHQVFDRLENFKKNVDFVLNSNNQTKEYTLGLNQFADWSLEEFDDYLLKGFRIPHNYQVDDSTVTETGVEPRSEDGGSSSSSSSIDSDEENGERSEKSVFIRPLPVSQPDEDWDVLEPPTSLSDYHFSDRGLQHPFVPEFTETCDLNVHFMQYLQLVPERIRNSPFYYHRIDTSASSKRSSVRKFSKVDIAEGQFDD</sequence>
<reference evidence="3" key="2">
    <citation type="submission" date="2014-07" db="EMBL/GenBank/DDBJ databases">
        <authorList>
            <person name="Hull J."/>
        </authorList>
    </citation>
    <scope>NUCLEOTIDE SEQUENCE</scope>
</reference>
<feature type="region of interest" description="Disordered" evidence="1">
    <location>
        <begin position="65"/>
        <end position="104"/>
    </location>
</feature>
<feature type="domain" description="Cathepsin propeptide inhibitor" evidence="2">
    <location>
        <begin position="3"/>
        <end position="46"/>
    </location>
</feature>
<evidence type="ECO:0000313" key="3">
    <source>
        <dbReference type="EMBL" id="JAG08148.1"/>
    </source>
</evidence>
<dbReference type="InterPro" id="IPR038765">
    <property type="entry name" value="Papain-like_cys_pep_sf"/>
</dbReference>
<dbReference type="AlphaFoldDB" id="A0A0A9WNU3"/>